<feature type="signal peptide" evidence="14">
    <location>
        <begin position="1"/>
        <end position="19"/>
    </location>
</feature>
<evidence type="ECO:0000256" key="11">
    <source>
        <dbReference type="ARBA" id="ARBA00023034"/>
    </source>
</evidence>
<organism evidence="15 16">
    <name type="scientific">Crucibulum laeve</name>
    <dbReference type="NCBI Taxonomy" id="68775"/>
    <lineage>
        <taxon>Eukaryota</taxon>
        <taxon>Fungi</taxon>
        <taxon>Dikarya</taxon>
        <taxon>Basidiomycota</taxon>
        <taxon>Agaricomycotina</taxon>
        <taxon>Agaricomycetes</taxon>
        <taxon>Agaricomycetidae</taxon>
        <taxon>Agaricales</taxon>
        <taxon>Agaricineae</taxon>
        <taxon>Nidulariaceae</taxon>
        <taxon>Crucibulum</taxon>
    </lineage>
</organism>
<feature type="chain" id="PRO_5023158883" description="Carboxypeptidase" evidence="14">
    <location>
        <begin position="20"/>
        <end position="657"/>
    </location>
</feature>
<dbReference type="GO" id="GO:0006508">
    <property type="term" value="P:proteolysis"/>
    <property type="evidence" value="ECO:0007669"/>
    <property type="project" value="UniProtKB-KW"/>
</dbReference>
<evidence type="ECO:0000256" key="8">
    <source>
        <dbReference type="ARBA" id="ARBA00022729"/>
    </source>
</evidence>
<dbReference type="SUPFAM" id="SSF53474">
    <property type="entry name" value="alpha/beta-Hydrolases"/>
    <property type="match status" value="1"/>
</dbReference>
<proteinExistence type="inferred from homology"/>
<gene>
    <name evidence="15" type="ORF">BDQ12DRAFT_639469</name>
</gene>
<keyword evidence="6" id="KW-0812">Transmembrane</keyword>
<keyword evidence="9 14" id="KW-0378">Hydrolase</keyword>
<keyword evidence="11" id="KW-0333">Golgi apparatus</keyword>
<dbReference type="GO" id="GO:0005794">
    <property type="term" value="C:Golgi apparatus"/>
    <property type="evidence" value="ECO:0007669"/>
    <property type="project" value="UniProtKB-SubCell"/>
</dbReference>
<evidence type="ECO:0000256" key="10">
    <source>
        <dbReference type="ARBA" id="ARBA00022989"/>
    </source>
</evidence>
<keyword evidence="7" id="KW-0053">Apoptosis</keyword>
<comment type="subcellular location">
    <subcellularLocation>
        <location evidence="2">Golgi apparatus</location>
        <location evidence="2">trans-Golgi network membrane</location>
        <topology evidence="2">Single-pass type I membrane protein</topology>
    </subcellularLocation>
</comment>
<dbReference type="InterPro" id="IPR029058">
    <property type="entry name" value="AB_hydrolase_fold"/>
</dbReference>
<dbReference type="Gene3D" id="3.40.50.1820">
    <property type="entry name" value="alpha/beta hydrolase"/>
    <property type="match status" value="1"/>
</dbReference>
<accession>A0A5C3LGJ9</accession>
<evidence type="ECO:0000256" key="9">
    <source>
        <dbReference type="ARBA" id="ARBA00022801"/>
    </source>
</evidence>
<dbReference type="PRINTS" id="PR00724">
    <property type="entry name" value="CRBOXYPTASEC"/>
</dbReference>
<evidence type="ECO:0000256" key="1">
    <source>
        <dbReference type="ARBA" id="ARBA00001003"/>
    </source>
</evidence>
<evidence type="ECO:0000256" key="14">
    <source>
        <dbReference type="RuleBase" id="RU361156"/>
    </source>
</evidence>
<keyword evidence="16" id="KW-1185">Reference proteome</keyword>
<dbReference type="Pfam" id="PF00450">
    <property type="entry name" value="Peptidase_S10"/>
    <property type="match status" value="1"/>
</dbReference>
<dbReference type="GO" id="GO:0004185">
    <property type="term" value="F:serine-type carboxypeptidase activity"/>
    <property type="evidence" value="ECO:0007669"/>
    <property type="project" value="UniProtKB-UniRule"/>
</dbReference>
<dbReference type="InterPro" id="IPR001563">
    <property type="entry name" value="Peptidase_S10"/>
</dbReference>
<keyword evidence="12" id="KW-0472">Membrane</keyword>
<dbReference type="AlphaFoldDB" id="A0A5C3LGJ9"/>
<evidence type="ECO:0000256" key="2">
    <source>
        <dbReference type="ARBA" id="ARBA00004393"/>
    </source>
</evidence>
<keyword evidence="10" id="KW-1133">Transmembrane helix</keyword>
<evidence type="ECO:0000256" key="3">
    <source>
        <dbReference type="ARBA" id="ARBA00009431"/>
    </source>
</evidence>
<evidence type="ECO:0000256" key="13">
    <source>
        <dbReference type="ARBA" id="ARBA00023180"/>
    </source>
</evidence>
<reference evidence="15 16" key="1">
    <citation type="journal article" date="2019" name="Nat. Ecol. Evol.">
        <title>Megaphylogeny resolves global patterns of mushroom evolution.</title>
        <authorList>
            <person name="Varga T."/>
            <person name="Krizsan K."/>
            <person name="Foldi C."/>
            <person name="Dima B."/>
            <person name="Sanchez-Garcia M."/>
            <person name="Sanchez-Ramirez S."/>
            <person name="Szollosi G.J."/>
            <person name="Szarkandi J.G."/>
            <person name="Papp V."/>
            <person name="Albert L."/>
            <person name="Andreopoulos W."/>
            <person name="Angelini C."/>
            <person name="Antonin V."/>
            <person name="Barry K.W."/>
            <person name="Bougher N.L."/>
            <person name="Buchanan P."/>
            <person name="Buyck B."/>
            <person name="Bense V."/>
            <person name="Catcheside P."/>
            <person name="Chovatia M."/>
            <person name="Cooper J."/>
            <person name="Damon W."/>
            <person name="Desjardin D."/>
            <person name="Finy P."/>
            <person name="Geml J."/>
            <person name="Haridas S."/>
            <person name="Hughes K."/>
            <person name="Justo A."/>
            <person name="Karasinski D."/>
            <person name="Kautmanova I."/>
            <person name="Kiss B."/>
            <person name="Kocsube S."/>
            <person name="Kotiranta H."/>
            <person name="LaButti K.M."/>
            <person name="Lechner B.E."/>
            <person name="Liimatainen K."/>
            <person name="Lipzen A."/>
            <person name="Lukacs Z."/>
            <person name="Mihaltcheva S."/>
            <person name="Morgado L.N."/>
            <person name="Niskanen T."/>
            <person name="Noordeloos M.E."/>
            <person name="Ohm R.A."/>
            <person name="Ortiz-Santana B."/>
            <person name="Ovrebo C."/>
            <person name="Racz N."/>
            <person name="Riley R."/>
            <person name="Savchenko A."/>
            <person name="Shiryaev A."/>
            <person name="Soop K."/>
            <person name="Spirin V."/>
            <person name="Szebenyi C."/>
            <person name="Tomsovsky M."/>
            <person name="Tulloss R.E."/>
            <person name="Uehling J."/>
            <person name="Grigoriev I.V."/>
            <person name="Vagvolgyi C."/>
            <person name="Papp T."/>
            <person name="Martin F.M."/>
            <person name="Miettinen O."/>
            <person name="Hibbett D.S."/>
            <person name="Nagy L.G."/>
        </authorList>
    </citation>
    <scope>NUCLEOTIDE SEQUENCE [LARGE SCALE GENOMIC DNA]</scope>
    <source>
        <strain evidence="15 16">CBS 166.37</strain>
    </source>
</reference>
<keyword evidence="13" id="KW-0325">Glycoprotein</keyword>
<dbReference type="EC" id="3.4.16.-" evidence="14"/>
<evidence type="ECO:0000256" key="4">
    <source>
        <dbReference type="ARBA" id="ARBA00022645"/>
    </source>
</evidence>
<dbReference type="OrthoDB" id="443318at2759"/>
<sequence>MRSFGGVLAVLAHIPLVLSQKSLPSTFPHNYPGQPSGDFSPAWQNYFEVNNTQLTNVSFPLGRSFAGNIGVGRDGHPNNTLFFWAFENSQGSLTNTSSTEPWGIWLNGGPGSSSMLGLLFENGPIRFGDDLSLSAHNQSWDKVADYIWIDQPVGVGFATADSKGYISDEDQMGEDFLGFLTNLVKVFPSLATRPLHLTGESYAGTYIPYILKAYFQAAKPPVKIAKIAIGDGTVGSQVVSTFVPVLSIIETYPQFIAYDQEVFNYFKEQNDLCGFNLTLTYPQNGTFPTINLLLPARLNQSSALDVVERRKSSLTKFSQKFEAQTLVSDVSKREFELERRAELVKRSLTGRANGTLDSWYACDLFDEMIDYALNFTFPWNISNPNSFNVYDIPNSAVDAPVTPEASGWLNDPHTRAAIHAPTSKDWTDDINFVFGGMNSNNNPGPEPMVFLNELAANATAQGVGIVLYSGNDDSLVAHFGTEVVIQNTTFGGIQGFTRKPSTPWTDDSGKVSGIVHQERNWTFVLFDGASHLVPAKVPNAALTFLREFVFGTNTTGMVISSGGNVSVTGGEDGPLIGDIIQGSDEIFYGKEGATSTFTFPSATTEAWNNFIHSAVGTPATSGSTGNNGSSNNSGQGLEKNVIGLVMAVLITSAWMSA</sequence>
<evidence type="ECO:0000256" key="7">
    <source>
        <dbReference type="ARBA" id="ARBA00022703"/>
    </source>
</evidence>
<dbReference type="GO" id="GO:0006915">
    <property type="term" value="P:apoptotic process"/>
    <property type="evidence" value="ECO:0007669"/>
    <property type="project" value="UniProtKB-KW"/>
</dbReference>
<name>A0A5C3LGJ9_9AGAR</name>
<protein>
    <recommendedName>
        <fullName evidence="14">Carboxypeptidase</fullName>
        <ecNumber evidence="14">3.4.16.-</ecNumber>
    </recommendedName>
</protein>
<keyword evidence="5 14" id="KW-0645">Protease</keyword>
<dbReference type="Proteomes" id="UP000308652">
    <property type="component" value="Unassembled WGS sequence"/>
</dbReference>
<dbReference type="STRING" id="68775.A0A5C3LGJ9"/>
<evidence type="ECO:0000313" key="15">
    <source>
        <dbReference type="EMBL" id="TFK31890.1"/>
    </source>
</evidence>
<dbReference type="PANTHER" id="PTHR11802:SF190">
    <property type="entry name" value="PHEROMONE-PROCESSING CARBOXYPEPTIDASE KEX1"/>
    <property type="match status" value="1"/>
</dbReference>
<keyword evidence="4 14" id="KW-0121">Carboxypeptidase</keyword>
<keyword evidence="8 14" id="KW-0732">Signal</keyword>
<dbReference type="EMBL" id="ML213698">
    <property type="protein sequence ID" value="TFK31890.1"/>
    <property type="molecule type" value="Genomic_DNA"/>
</dbReference>
<dbReference type="PROSITE" id="PS00131">
    <property type="entry name" value="CARBOXYPEPT_SER_SER"/>
    <property type="match status" value="1"/>
</dbReference>
<comment type="similarity">
    <text evidence="3 14">Belongs to the peptidase S10 family.</text>
</comment>
<evidence type="ECO:0000256" key="12">
    <source>
        <dbReference type="ARBA" id="ARBA00023136"/>
    </source>
</evidence>
<evidence type="ECO:0000256" key="6">
    <source>
        <dbReference type="ARBA" id="ARBA00022692"/>
    </source>
</evidence>
<evidence type="ECO:0000313" key="16">
    <source>
        <dbReference type="Proteomes" id="UP000308652"/>
    </source>
</evidence>
<comment type="catalytic activity">
    <reaction evidence="1">
        <text>Preferential release of a C-terminal arginine or lysine residue.</text>
        <dbReference type="EC" id="3.4.16.6"/>
    </reaction>
</comment>
<dbReference type="InterPro" id="IPR018202">
    <property type="entry name" value="Ser_caboxypep_ser_AS"/>
</dbReference>
<evidence type="ECO:0000256" key="5">
    <source>
        <dbReference type="ARBA" id="ARBA00022670"/>
    </source>
</evidence>
<dbReference type="PANTHER" id="PTHR11802">
    <property type="entry name" value="SERINE PROTEASE FAMILY S10 SERINE CARBOXYPEPTIDASE"/>
    <property type="match status" value="1"/>
</dbReference>